<evidence type="ECO:0000256" key="1">
    <source>
        <dbReference type="ARBA" id="ARBA00001910"/>
    </source>
</evidence>
<evidence type="ECO:0000256" key="15">
    <source>
        <dbReference type="PROSITE-ProRule" id="PRU01032"/>
    </source>
</evidence>
<evidence type="ECO:0000256" key="7">
    <source>
        <dbReference type="ARBA" id="ARBA00022723"/>
    </source>
</evidence>
<evidence type="ECO:0000259" key="17">
    <source>
        <dbReference type="PROSITE" id="PS51695"/>
    </source>
</evidence>
<evidence type="ECO:0000256" key="5">
    <source>
        <dbReference type="ARBA" id="ARBA00022525"/>
    </source>
</evidence>
<dbReference type="SUPFAM" id="SSF52743">
    <property type="entry name" value="Subtilisin-like"/>
    <property type="match status" value="1"/>
</dbReference>
<feature type="active site" description="Charge relay system" evidence="15">
    <location>
        <position position="308"/>
    </location>
</feature>
<keyword evidence="10 15" id="KW-0720">Serine protease</keyword>
<dbReference type="GO" id="GO:0004252">
    <property type="term" value="F:serine-type endopeptidase activity"/>
    <property type="evidence" value="ECO:0007669"/>
    <property type="project" value="UniProtKB-UniRule"/>
</dbReference>
<evidence type="ECO:0000256" key="4">
    <source>
        <dbReference type="ARBA" id="ARBA00012462"/>
    </source>
</evidence>
<dbReference type="InterPro" id="IPR050819">
    <property type="entry name" value="Tripeptidyl-peptidase_I"/>
</dbReference>
<comment type="subcellular location">
    <subcellularLocation>
        <location evidence="3">Secreted</location>
        <location evidence="3">Extracellular space</location>
    </subcellularLocation>
</comment>
<dbReference type="OMA" id="SGWGTPW"/>
<name>S3CX95_GLAL2</name>
<feature type="active site" description="Charge relay system" evidence="15">
    <location>
        <position position="533"/>
    </location>
</feature>
<keyword evidence="5" id="KW-0964">Secreted</keyword>
<organism evidence="18 19">
    <name type="scientific">Glarea lozoyensis (strain ATCC 20868 / MF5171)</name>
    <dbReference type="NCBI Taxonomy" id="1116229"/>
    <lineage>
        <taxon>Eukaryota</taxon>
        <taxon>Fungi</taxon>
        <taxon>Dikarya</taxon>
        <taxon>Ascomycota</taxon>
        <taxon>Pezizomycotina</taxon>
        <taxon>Leotiomycetes</taxon>
        <taxon>Helotiales</taxon>
        <taxon>Helotiaceae</taxon>
        <taxon>Glarea</taxon>
    </lineage>
</organism>
<dbReference type="eggNOG" id="ENOG502QR6D">
    <property type="taxonomic scope" value="Eukaryota"/>
</dbReference>
<feature type="domain" description="Peptidase S53" evidence="17">
    <location>
        <begin position="217"/>
        <end position="616"/>
    </location>
</feature>
<sequence>MFYRISTLCSLAIGVQTVFGTPIRSRSAYSVKEVHQVPQKWKNLGRAPEDHKLHMQLGLKQGNFEELDRHLYEVSDPDHERYGQHLSFEHINELVAPKEETLDLVHEWLLTNGVKEFSYSEAKDWINIYIDVSSAESLLDTKYSVFQHEDGSTLVRTSEWSLPEHLHEHIDTIQPTTSFMRTKTQSVDYVQFKDHPTPPGYKPPTNETIAKVCKFFPVTIECFRTLYGTINYVQKVPGLNKIGFNNYLNQTPIRPDVAKFLSEWRPEAEHTAYTFKSVSIDGGLPAQDTPLTPAQVKAGDHWGEANLDAQTILGMTYPQPVTSYSTGGSPPFTPDINTPTDTNEPYLTWVNFVMGQKDVPQVISSSYGDDEQTVPKAYAQRVCQQFAQLGARGISLLVSSGDGGVGGSDPAACVSNDGKNTTTFLPAFPASCPYVTTVGATQQFEPEVSAYRQPGIGPDGRQHGFYASGSGFSYYFPRPSYQDAVVPAYVKNLKGAWDGLYNKNGRGYPDLSAQGLYFAYVGNLTDGSISGTSASCPLMSSIISLANDALISHRKAPLGFLNPWLYKVGYKGFTDILSGDAQGCGVSAFPVTKGWDPITGFGTPVFPEILEILECR</sequence>
<dbReference type="Proteomes" id="UP000016922">
    <property type="component" value="Unassembled WGS sequence"/>
</dbReference>
<proteinExistence type="predicted"/>
<evidence type="ECO:0000256" key="6">
    <source>
        <dbReference type="ARBA" id="ARBA00022670"/>
    </source>
</evidence>
<dbReference type="CDD" id="cd11377">
    <property type="entry name" value="Pro-peptidase_S53"/>
    <property type="match status" value="1"/>
</dbReference>
<evidence type="ECO:0000256" key="3">
    <source>
        <dbReference type="ARBA" id="ARBA00004239"/>
    </source>
</evidence>
<keyword evidence="14" id="KW-0325">Glycoprotein</keyword>
<evidence type="ECO:0000256" key="2">
    <source>
        <dbReference type="ARBA" id="ARBA00002451"/>
    </source>
</evidence>
<dbReference type="EC" id="3.4.14.10" evidence="4"/>
<keyword evidence="19" id="KW-1185">Reference proteome</keyword>
<evidence type="ECO:0000256" key="8">
    <source>
        <dbReference type="ARBA" id="ARBA00022729"/>
    </source>
</evidence>
<dbReference type="CDD" id="cd04056">
    <property type="entry name" value="Peptidases_S53"/>
    <property type="match status" value="1"/>
</dbReference>
<dbReference type="OrthoDB" id="409122at2759"/>
<dbReference type="GO" id="GO:0006508">
    <property type="term" value="P:proteolysis"/>
    <property type="evidence" value="ECO:0007669"/>
    <property type="project" value="UniProtKB-KW"/>
</dbReference>
<protein>
    <recommendedName>
        <fullName evidence="4">tripeptidyl-peptidase II</fullName>
        <ecNumber evidence="4">3.4.14.10</ecNumber>
    </recommendedName>
</protein>
<dbReference type="Gene3D" id="3.40.50.200">
    <property type="entry name" value="Peptidase S8/S53 domain"/>
    <property type="match status" value="1"/>
</dbReference>
<evidence type="ECO:0000256" key="11">
    <source>
        <dbReference type="ARBA" id="ARBA00022837"/>
    </source>
</evidence>
<dbReference type="InterPro" id="IPR030400">
    <property type="entry name" value="Sedolisin_dom"/>
</dbReference>
<dbReference type="EMBL" id="KE145363">
    <property type="protein sequence ID" value="EPE30967.1"/>
    <property type="molecule type" value="Genomic_DNA"/>
</dbReference>
<feature type="binding site" evidence="15">
    <location>
        <position position="596"/>
    </location>
    <ligand>
        <name>Ca(2+)</name>
        <dbReference type="ChEBI" id="CHEBI:29108"/>
    </ligand>
</feature>
<dbReference type="InterPro" id="IPR000209">
    <property type="entry name" value="Peptidase_S8/S53_dom"/>
</dbReference>
<comment type="function">
    <text evidence="2">Secreted tripeptidyl-peptidase which degrades proteins at acidic pHs and is involved in virulence.</text>
</comment>
<dbReference type="InterPro" id="IPR015366">
    <property type="entry name" value="S53_propep"/>
</dbReference>
<dbReference type="SUPFAM" id="SSF54897">
    <property type="entry name" value="Protease propeptides/inhibitors"/>
    <property type="match status" value="1"/>
</dbReference>
<keyword evidence="13" id="KW-0865">Zymogen</keyword>
<dbReference type="Pfam" id="PF00082">
    <property type="entry name" value="Peptidase_S8"/>
    <property type="match status" value="1"/>
</dbReference>
<reference evidence="18 19" key="1">
    <citation type="journal article" date="2013" name="BMC Genomics">
        <title>Genomics-driven discovery of the pneumocandin biosynthetic gene cluster in the fungus Glarea lozoyensis.</title>
        <authorList>
            <person name="Chen L."/>
            <person name="Yue Q."/>
            <person name="Zhang X."/>
            <person name="Xiang M."/>
            <person name="Wang C."/>
            <person name="Li S."/>
            <person name="Che Y."/>
            <person name="Ortiz-Lopez F.J."/>
            <person name="Bills G.F."/>
            <person name="Liu X."/>
            <person name="An Z."/>
        </authorList>
    </citation>
    <scope>NUCLEOTIDE SEQUENCE [LARGE SCALE GENOMIC DNA]</scope>
    <source>
        <strain evidence="19">ATCC 20868 / MF5171</strain>
    </source>
</reference>
<feature type="signal peptide" evidence="16">
    <location>
        <begin position="1"/>
        <end position="20"/>
    </location>
</feature>
<evidence type="ECO:0000256" key="13">
    <source>
        <dbReference type="ARBA" id="ARBA00023145"/>
    </source>
</evidence>
<dbReference type="FunFam" id="3.40.50.200:FF:000015">
    <property type="entry name" value="Tripeptidyl peptidase A"/>
    <property type="match status" value="1"/>
</dbReference>
<feature type="active site" description="Charge relay system" evidence="15">
    <location>
        <position position="304"/>
    </location>
</feature>
<dbReference type="PROSITE" id="PS51695">
    <property type="entry name" value="SEDOLISIN"/>
    <property type="match status" value="1"/>
</dbReference>
<dbReference type="RefSeq" id="XP_008082378.1">
    <property type="nucleotide sequence ID" value="XM_008084187.1"/>
</dbReference>
<keyword evidence="6 15" id="KW-0645">Protease</keyword>
<feature type="binding site" evidence="15">
    <location>
        <position position="575"/>
    </location>
    <ligand>
        <name>Ca(2+)</name>
        <dbReference type="ChEBI" id="CHEBI:29108"/>
    </ligand>
</feature>
<dbReference type="InterPro" id="IPR036852">
    <property type="entry name" value="Peptidase_S8/S53_dom_sf"/>
</dbReference>
<evidence type="ECO:0000256" key="9">
    <source>
        <dbReference type="ARBA" id="ARBA00022801"/>
    </source>
</evidence>
<dbReference type="SMART" id="SM00944">
    <property type="entry name" value="Pro-kuma_activ"/>
    <property type="match status" value="1"/>
</dbReference>
<evidence type="ECO:0000256" key="12">
    <source>
        <dbReference type="ARBA" id="ARBA00023026"/>
    </source>
</evidence>
<keyword evidence="8 16" id="KW-0732">Signal</keyword>
<evidence type="ECO:0000313" key="18">
    <source>
        <dbReference type="EMBL" id="EPE30967.1"/>
    </source>
</evidence>
<dbReference type="AlphaFoldDB" id="S3CX95"/>
<keyword evidence="11 15" id="KW-0106">Calcium</keyword>
<comment type="catalytic activity">
    <reaction evidence="1">
        <text>Release of an N-terminal tripeptide from a polypeptide.</text>
        <dbReference type="EC" id="3.4.14.10"/>
    </reaction>
</comment>
<evidence type="ECO:0000256" key="16">
    <source>
        <dbReference type="SAM" id="SignalP"/>
    </source>
</evidence>
<dbReference type="PANTHER" id="PTHR14218">
    <property type="entry name" value="PROTEASE S8 TRIPEPTIDYL PEPTIDASE I CLN2"/>
    <property type="match status" value="1"/>
</dbReference>
<keyword evidence="7 15" id="KW-0479">Metal-binding</keyword>
<dbReference type="GO" id="GO:0005576">
    <property type="term" value="C:extracellular region"/>
    <property type="evidence" value="ECO:0007669"/>
    <property type="project" value="UniProtKB-SubCell"/>
</dbReference>
<dbReference type="Pfam" id="PF09286">
    <property type="entry name" value="Pro-kuma_activ"/>
    <property type="match status" value="1"/>
</dbReference>
<dbReference type="HOGENOM" id="CLU_013783_3_0_1"/>
<feature type="binding site" evidence="15">
    <location>
        <position position="594"/>
    </location>
    <ligand>
        <name>Ca(2+)</name>
        <dbReference type="ChEBI" id="CHEBI:29108"/>
    </ligand>
</feature>
<dbReference type="KEGG" id="glz:GLAREA_03934"/>
<evidence type="ECO:0000313" key="19">
    <source>
        <dbReference type="Proteomes" id="UP000016922"/>
    </source>
</evidence>
<dbReference type="PANTHER" id="PTHR14218:SF39">
    <property type="entry name" value="PEPTIDASE S53 DOMAIN-CONTAINING PROTEIN"/>
    <property type="match status" value="1"/>
</dbReference>
<dbReference type="GO" id="GO:0008240">
    <property type="term" value="F:tripeptidyl-peptidase activity"/>
    <property type="evidence" value="ECO:0007669"/>
    <property type="project" value="UniProtKB-EC"/>
</dbReference>
<dbReference type="GO" id="GO:0046872">
    <property type="term" value="F:metal ion binding"/>
    <property type="evidence" value="ECO:0007669"/>
    <property type="project" value="UniProtKB-UniRule"/>
</dbReference>
<gene>
    <name evidence="18" type="ORF">GLAREA_03934</name>
</gene>
<keyword evidence="12" id="KW-0843">Virulence</keyword>
<feature type="chain" id="PRO_5004519243" description="tripeptidyl-peptidase II" evidence="16">
    <location>
        <begin position="21"/>
        <end position="616"/>
    </location>
</feature>
<comment type="cofactor">
    <cofactor evidence="15">
        <name>Ca(2+)</name>
        <dbReference type="ChEBI" id="CHEBI:29108"/>
    </cofactor>
    <text evidence="15">Binds 1 Ca(2+) ion per subunit.</text>
</comment>
<feature type="binding site" evidence="15">
    <location>
        <position position="576"/>
    </location>
    <ligand>
        <name>Ca(2+)</name>
        <dbReference type="ChEBI" id="CHEBI:29108"/>
    </ligand>
</feature>
<dbReference type="GeneID" id="19462989"/>
<keyword evidence="9 15" id="KW-0378">Hydrolase</keyword>
<evidence type="ECO:0000256" key="10">
    <source>
        <dbReference type="ARBA" id="ARBA00022825"/>
    </source>
</evidence>
<evidence type="ECO:0000256" key="14">
    <source>
        <dbReference type="ARBA" id="ARBA00023180"/>
    </source>
</evidence>
<accession>S3CX95</accession>